<accession>A0AAD2JVA8</accession>
<dbReference type="AlphaFoldDB" id="A0AAD2JVA8"/>
<feature type="non-terminal residue" evidence="1">
    <location>
        <position position="1"/>
    </location>
</feature>
<reference evidence="1" key="1">
    <citation type="submission" date="2023-11" db="EMBL/GenBank/DDBJ databases">
        <authorList>
            <person name="De Vega J J."/>
            <person name="De Vega J J."/>
        </authorList>
    </citation>
    <scope>NUCLEOTIDE SEQUENCE</scope>
</reference>
<dbReference type="EMBL" id="CAVNYO010000045">
    <property type="protein sequence ID" value="CAK5263832.1"/>
    <property type="molecule type" value="Genomic_DNA"/>
</dbReference>
<keyword evidence="2" id="KW-1185">Reference proteome</keyword>
<protein>
    <submittedName>
        <fullName evidence="1">Uncharacterized protein</fullName>
    </submittedName>
</protein>
<comment type="caution">
    <text evidence="1">The sequence shown here is derived from an EMBL/GenBank/DDBJ whole genome shotgun (WGS) entry which is preliminary data.</text>
</comment>
<organism evidence="1 2">
    <name type="scientific">Mycena citricolor</name>
    <dbReference type="NCBI Taxonomy" id="2018698"/>
    <lineage>
        <taxon>Eukaryota</taxon>
        <taxon>Fungi</taxon>
        <taxon>Dikarya</taxon>
        <taxon>Basidiomycota</taxon>
        <taxon>Agaricomycotina</taxon>
        <taxon>Agaricomycetes</taxon>
        <taxon>Agaricomycetidae</taxon>
        <taxon>Agaricales</taxon>
        <taxon>Marasmiineae</taxon>
        <taxon>Mycenaceae</taxon>
        <taxon>Mycena</taxon>
    </lineage>
</organism>
<name>A0AAD2JVA8_9AGAR</name>
<feature type="non-terminal residue" evidence="1">
    <location>
        <position position="226"/>
    </location>
</feature>
<evidence type="ECO:0000313" key="1">
    <source>
        <dbReference type="EMBL" id="CAK5263832.1"/>
    </source>
</evidence>
<sequence length="226" mass="25183">RLHPQHHPASHHARHAPGILVRRRSRAESVFCLLGCMPSLGWTRCVTRRRGRCAMVWTMLGPRRQEKVVRLRKAHGGQPVPHLGIQMADSVGRAQDRAERMGASGRRKRWCGCLGLGRKGGEEQGGFFRLAQHRTDAGGDERRAEPVVYPLVVSLAEATGRRDLALVSVGRRTGGCAVHERMWGGLQCVPSSRRRKAIYAGPYFNLAVSGGRKGCERRTWELSKLE</sequence>
<proteinExistence type="predicted"/>
<gene>
    <name evidence="1" type="ORF">MYCIT1_LOCUS3521</name>
</gene>
<dbReference type="Proteomes" id="UP001295794">
    <property type="component" value="Unassembled WGS sequence"/>
</dbReference>
<evidence type="ECO:0000313" key="2">
    <source>
        <dbReference type="Proteomes" id="UP001295794"/>
    </source>
</evidence>